<dbReference type="Proteomes" id="UP000515243">
    <property type="component" value="Chromosome 1"/>
</dbReference>
<evidence type="ECO:0000259" key="1">
    <source>
        <dbReference type="PROSITE" id="PS51118"/>
    </source>
</evidence>
<dbReference type="Pfam" id="PF01638">
    <property type="entry name" value="HxlR"/>
    <property type="match status" value="1"/>
</dbReference>
<dbReference type="InterPro" id="IPR002577">
    <property type="entry name" value="HTH_HxlR"/>
</dbReference>
<dbReference type="EMBL" id="CP040626">
    <property type="protein sequence ID" value="QMW91152.1"/>
    <property type="molecule type" value="Genomic_DNA"/>
</dbReference>
<feature type="domain" description="HTH hxlR-type" evidence="1">
    <location>
        <begin position="1"/>
        <end position="44"/>
    </location>
</feature>
<dbReference type="SUPFAM" id="SSF46785">
    <property type="entry name" value="Winged helix' DNA-binding domain"/>
    <property type="match status" value="1"/>
</dbReference>
<gene>
    <name evidence="2" type="ORF">FF104_09335</name>
</gene>
<accession>A0AAP9UEB5</accession>
<dbReference type="KEGG" id="cbut:ATN24_10670"/>
<dbReference type="AlphaFoldDB" id="A0AAP9UEB5"/>
<evidence type="ECO:0000313" key="2">
    <source>
        <dbReference type="EMBL" id="QMW91152.1"/>
    </source>
</evidence>
<protein>
    <submittedName>
        <fullName evidence="2">Winged helix-turn-helix transcriptional regulator</fullName>
    </submittedName>
</protein>
<dbReference type="Gene3D" id="1.10.10.10">
    <property type="entry name" value="Winged helix-like DNA-binding domain superfamily/Winged helix DNA-binding domain"/>
    <property type="match status" value="1"/>
</dbReference>
<sequence length="46" mass="5316">MINRILYDQVPPKVEYSLTDDGKSLMPILKELSKWAIDYSSRMNGV</sequence>
<evidence type="ECO:0000313" key="3">
    <source>
        <dbReference type="Proteomes" id="UP000515243"/>
    </source>
</evidence>
<proteinExistence type="predicted"/>
<reference evidence="2 3" key="1">
    <citation type="submission" date="2019-05" db="EMBL/GenBank/DDBJ databases">
        <authorList>
            <person name="Schori C."/>
            <person name="Ahrens C."/>
        </authorList>
    </citation>
    <scope>NUCLEOTIDE SEQUENCE [LARGE SCALE GENOMIC DNA]</scope>
    <source>
        <strain evidence="2 3">DSM 10702</strain>
    </source>
</reference>
<name>A0AAP9UEB5_CLOBU</name>
<organism evidence="2 3">
    <name type="scientific">Clostridium butyricum</name>
    <dbReference type="NCBI Taxonomy" id="1492"/>
    <lineage>
        <taxon>Bacteria</taxon>
        <taxon>Bacillati</taxon>
        <taxon>Bacillota</taxon>
        <taxon>Clostridia</taxon>
        <taxon>Eubacteriales</taxon>
        <taxon>Clostridiaceae</taxon>
        <taxon>Clostridium</taxon>
    </lineage>
</organism>
<dbReference type="InterPro" id="IPR036390">
    <property type="entry name" value="WH_DNA-bd_sf"/>
</dbReference>
<dbReference type="PROSITE" id="PS51118">
    <property type="entry name" value="HTH_HXLR"/>
    <property type="match status" value="1"/>
</dbReference>
<dbReference type="InterPro" id="IPR036388">
    <property type="entry name" value="WH-like_DNA-bd_sf"/>
</dbReference>